<sequence length="443" mass="49471">MLITSKADGVFAKIRKSWAKNLRRTSTHEVMRVSKAIARKMPDLDLPVMPAQARTAFRDVLIYERPPGNGSVEQTLTLAQARGYVAHPCDWVPSAMSDYQFPELYVPWAVWLAEQGYTPFYIGVPLTEANWDRWKPDPRRAAFRHLRRRDRAAGDALLMGPGAKAPAAERLDLLREIGSGGIFYGLYPDDVPIVRHMLNDRSEKVRDLAAEKLAEMDGLETRADHARVLARHFKVQGRGPSPKLNGDDTALKVVVSPELHEPNMMRHIHSTDLETLAEVLGLTPMELVCAIDPENFKSDFWGFLMRTRDMKIRAAYLHRLAEAGLETPGRAVPDGEAELAQRALEVALASEYPSTVFDTLGDKAGTLDVATVRRISHFRRFASSITEELETGGLPVNIQYDPLRIVAFIASKDAAAELLQEALDLGMDPDNPRLTMLKFNLAL</sequence>
<evidence type="ECO:0000313" key="1">
    <source>
        <dbReference type="EMBL" id="PTX56774.1"/>
    </source>
</evidence>
<accession>A0A2T6BL32</accession>
<dbReference type="Pfam" id="PF18944">
    <property type="entry name" value="DUF5691"/>
    <property type="match status" value="1"/>
</dbReference>
<reference evidence="1 2" key="1">
    <citation type="submission" date="2018-04" db="EMBL/GenBank/DDBJ databases">
        <title>Genomic Encyclopedia of Archaeal and Bacterial Type Strains, Phase II (KMG-II): from individual species to whole genera.</title>
        <authorList>
            <person name="Goeker M."/>
        </authorList>
    </citation>
    <scope>NUCLEOTIDE SEQUENCE [LARGE SCALE GENOMIC DNA]</scope>
    <source>
        <strain evidence="1 2">DSM 100977</strain>
    </source>
</reference>
<dbReference type="OrthoDB" id="7376317at2"/>
<dbReference type="AlphaFoldDB" id="A0A2T6BL32"/>
<comment type="caution">
    <text evidence="1">The sequence shown here is derived from an EMBL/GenBank/DDBJ whole genome shotgun (WGS) entry which is preliminary data.</text>
</comment>
<dbReference type="EMBL" id="QBKS01000001">
    <property type="protein sequence ID" value="PTX56774.1"/>
    <property type="molecule type" value="Genomic_DNA"/>
</dbReference>
<proteinExistence type="predicted"/>
<keyword evidence="2" id="KW-1185">Reference proteome</keyword>
<name>A0A2T6BL32_9RHOB</name>
<dbReference type="RefSeq" id="WP_107844935.1">
    <property type="nucleotide sequence ID" value="NZ_QBKS01000001.1"/>
</dbReference>
<gene>
    <name evidence="1" type="ORF">C8N43_1436</name>
</gene>
<dbReference type="Proteomes" id="UP000243978">
    <property type="component" value="Unassembled WGS sequence"/>
</dbReference>
<dbReference type="InterPro" id="IPR043746">
    <property type="entry name" value="DUF5691"/>
</dbReference>
<evidence type="ECO:0000313" key="2">
    <source>
        <dbReference type="Proteomes" id="UP000243978"/>
    </source>
</evidence>
<protein>
    <submittedName>
        <fullName evidence="1">Uncharacterized protein</fullName>
    </submittedName>
</protein>
<organism evidence="1 2">
    <name type="scientific">Litoreibacter ponti</name>
    <dbReference type="NCBI Taxonomy" id="1510457"/>
    <lineage>
        <taxon>Bacteria</taxon>
        <taxon>Pseudomonadati</taxon>
        <taxon>Pseudomonadota</taxon>
        <taxon>Alphaproteobacteria</taxon>
        <taxon>Rhodobacterales</taxon>
        <taxon>Roseobacteraceae</taxon>
        <taxon>Litoreibacter</taxon>
    </lineage>
</organism>